<feature type="compositionally biased region" description="Low complexity" evidence="1">
    <location>
        <begin position="22"/>
        <end position="32"/>
    </location>
</feature>
<keyword evidence="3" id="KW-1185">Reference proteome</keyword>
<dbReference type="Proteomes" id="UP000026962">
    <property type="component" value="Chromosome 4"/>
</dbReference>
<accession>A0A0E0KUI8</accession>
<organism evidence="2">
    <name type="scientific">Oryza punctata</name>
    <name type="common">Red rice</name>
    <dbReference type="NCBI Taxonomy" id="4537"/>
    <lineage>
        <taxon>Eukaryota</taxon>
        <taxon>Viridiplantae</taxon>
        <taxon>Streptophyta</taxon>
        <taxon>Embryophyta</taxon>
        <taxon>Tracheophyta</taxon>
        <taxon>Spermatophyta</taxon>
        <taxon>Magnoliopsida</taxon>
        <taxon>Liliopsida</taxon>
        <taxon>Poales</taxon>
        <taxon>Poaceae</taxon>
        <taxon>BOP clade</taxon>
        <taxon>Oryzoideae</taxon>
        <taxon>Oryzeae</taxon>
        <taxon>Oryzinae</taxon>
        <taxon>Oryza</taxon>
    </lineage>
</organism>
<dbReference type="Gramene" id="OPUNC04G21000.1">
    <property type="protein sequence ID" value="OPUNC04G21000.1"/>
    <property type="gene ID" value="OPUNC04G21000"/>
</dbReference>
<feature type="region of interest" description="Disordered" evidence="1">
    <location>
        <begin position="1"/>
        <end position="79"/>
    </location>
</feature>
<sequence length="79" mass="7925">MVASGNLRMACPAASQQPPGNADDTTPATPTTGAHGEGSAGESRRVDIDSVTTSVRASSAGGVSVRHPRSAGLHDNGRR</sequence>
<evidence type="ECO:0000313" key="3">
    <source>
        <dbReference type="Proteomes" id="UP000026962"/>
    </source>
</evidence>
<reference evidence="2" key="1">
    <citation type="submission" date="2015-04" db="UniProtKB">
        <authorList>
            <consortium name="EnsemblPlants"/>
        </authorList>
    </citation>
    <scope>IDENTIFICATION</scope>
</reference>
<dbReference type="HOGENOM" id="CLU_2610216_0_0_1"/>
<dbReference type="EnsemblPlants" id="OPUNC04G21000.1">
    <property type="protein sequence ID" value="OPUNC04G21000.1"/>
    <property type="gene ID" value="OPUNC04G21000"/>
</dbReference>
<reference evidence="2" key="2">
    <citation type="submission" date="2018-05" db="EMBL/GenBank/DDBJ databases">
        <title>OpunRS2 (Oryza punctata Reference Sequence Version 2).</title>
        <authorList>
            <person name="Zhang J."/>
            <person name="Kudrna D."/>
            <person name="Lee S."/>
            <person name="Talag J."/>
            <person name="Welchert J."/>
            <person name="Wing R.A."/>
        </authorList>
    </citation>
    <scope>NUCLEOTIDE SEQUENCE [LARGE SCALE GENOMIC DNA]</scope>
</reference>
<feature type="compositionally biased region" description="Low complexity" evidence="1">
    <location>
        <begin position="54"/>
        <end position="65"/>
    </location>
</feature>
<name>A0A0E0KUI8_ORYPU</name>
<evidence type="ECO:0000313" key="2">
    <source>
        <dbReference type="EnsemblPlants" id="OPUNC04G21000.1"/>
    </source>
</evidence>
<protein>
    <submittedName>
        <fullName evidence="2">Uncharacterized protein</fullName>
    </submittedName>
</protein>
<proteinExistence type="predicted"/>
<evidence type="ECO:0000256" key="1">
    <source>
        <dbReference type="SAM" id="MobiDB-lite"/>
    </source>
</evidence>
<dbReference type="AlphaFoldDB" id="A0A0E0KUI8"/>